<name>A0A368W006_9ACTN</name>
<dbReference type="PANTHER" id="PTHR46558:SF4">
    <property type="entry name" value="DNA-BIDING PHAGE PROTEIN"/>
    <property type="match status" value="1"/>
</dbReference>
<dbReference type="PROSITE" id="PS50943">
    <property type="entry name" value="HTH_CROC1"/>
    <property type="match status" value="1"/>
</dbReference>
<reference evidence="3 4" key="1">
    <citation type="submission" date="2018-07" db="EMBL/GenBank/DDBJ databases">
        <title>Genomic Encyclopedia of Type Strains, Phase III (KMG-III): the genomes of soil and plant-associated and newly described type strains.</title>
        <authorList>
            <person name="Whitman W."/>
        </authorList>
    </citation>
    <scope>NUCLEOTIDE SEQUENCE [LARGE SCALE GENOMIC DNA]</scope>
    <source>
        <strain evidence="3 4">CECT 8575</strain>
    </source>
</reference>
<dbReference type="InterPro" id="IPR010982">
    <property type="entry name" value="Lambda_DNA-bd_dom_sf"/>
</dbReference>
<dbReference type="Pfam" id="PF01381">
    <property type="entry name" value="HTH_3"/>
    <property type="match status" value="1"/>
</dbReference>
<dbReference type="GO" id="GO:0003677">
    <property type="term" value="F:DNA binding"/>
    <property type="evidence" value="ECO:0007669"/>
    <property type="project" value="UniProtKB-KW"/>
</dbReference>
<keyword evidence="4" id="KW-1185">Reference proteome</keyword>
<dbReference type="EMBL" id="QPJC01000001">
    <property type="protein sequence ID" value="RCW47019.1"/>
    <property type="molecule type" value="Genomic_DNA"/>
</dbReference>
<dbReference type="SMART" id="SM00530">
    <property type="entry name" value="HTH_XRE"/>
    <property type="match status" value="1"/>
</dbReference>
<accession>A0A368W006</accession>
<dbReference type="OrthoDB" id="7428772at2"/>
<dbReference type="PANTHER" id="PTHR46558">
    <property type="entry name" value="TRACRIPTIONAL REGULATORY PROTEIN-RELATED-RELATED"/>
    <property type="match status" value="1"/>
</dbReference>
<sequence>MHNRLRVWRAERRWSQEALAGMLGVSRQTINSIETGKYDSSLKLAFRLARAFDCRIEDIFDDSQ</sequence>
<dbReference type="SUPFAM" id="SSF47413">
    <property type="entry name" value="lambda repressor-like DNA-binding domains"/>
    <property type="match status" value="1"/>
</dbReference>
<dbReference type="AlphaFoldDB" id="A0A368W006"/>
<organism evidence="3 4">
    <name type="scientific">Halopolyspora algeriensis</name>
    <dbReference type="NCBI Taxonomy" id="1500506"/>
    <lineage>
        <taxon>Bacteria</taxon>
        <taxon>Bacillati</taxon>
        <taxon>Actinomycetota</taxon>
        <taxon>Actinomycetes</taxon>
        <taxon>Actinomycetes incertae sedis</taxon>
        <taxon>Halopolyspora</taxon>
    </lineage>
</organism>
<proteinExistence type="predicted"/>
<dbReference type="CDD" id="cd00093">
    <property type="entry name" value="HTH_XRE"/>
    <property type="match status" value="1"/>
</dbReference>
<evidence type="ECO:0000259" key="2">
    <source>
        <dbReference type="PROSITE" id="PS50943"/>
    </source>
</evidence>
<dbReference type="InterPro" id="IPR001387">
    <property type="entry name" value="Cro/C1-type_HTH"/>
</dbReference>
<evidence type="ECO:0000256" key="1">
    <source>
        <dbReference type="ARBA" id="ARBA00023125"/>
    </source>
</evidence>
<dbReference type="Gene3D" id="1.10.260.40">
    <property type="entry name" value="lambda repressor-like DNA-binding domains"/>
    <property type="match status" value="1"/>
</dbReference>
<gene>
    <name evidence="3" type="ORF">DFQ14_101362</name>
</gene>
<evidence type="ECO:0000313" key="4">
    <source>
        <dbReference type="Proteomes" id="UP000253495"/>
    </source>
</evidence>
<dbReference type="RefSeq" id="WP_114451233.1">
    <property type="nucleotide sequence ID" value="NZ_QPJC01000001.1"/>
</dbReference>
<feature type="domain" description="HTH cro/C1-type" evidence="2">
    <location>
        <begin position="5"/>
        <end position="59"/>
    </location>
</feature>
<keyword evidence="1" id="KW-0238">DNA-binding</keyword>
<comment type="caution">
    <text evidence="3">The sequence shown here is derived from an EMBL/GenBank/DDBJ whole genome shotgun (WGS) entry which is preliminary data.</text>
</comment>
<evidence type="ECO:0000313" key="3">
    <source>
        <dbReference type="EMBL" id="RCW47019.1"/>
    </source>
</evidence>
<protein>
    <submittedName>
        <fullName evidence="3">Putative transcriptional regulator</fullName>
    </submittedName>
</protein>
<dbReference type="Proteomes" id="UP000253495">
    <property type="component" value="Unassembled WGS sequence"/>
</dbReference>